<dbReference type="Proteomes" id="UP001203665">
    <property type="component" value="Unassembled WGS sequence"/>
</dbReference>
<comment type="caution">
    <text evidence="1">The sequence shown here is derived from an EMBL/GenBank/DDBJ whole genome shotgun (WGS) entry which is preliminary data.</text>
</comment>
<dbReference type="EMBL" id="JAMQJY010000006">
    <property type="protein sequence ID" value="MCM2677739.1"/>
    <property type="molecule type" value="Genomic_DNA"/>
</dbReference>
<proteinExistence type="predicted"/>
<dbReference type="RefSeq" id="WP_251611542.1">
    <property type="nucleotide sequence ID" value="NZ_JAMQJY010000006.1"/>
</dbReference>
<evidence type="ECO:0000313" key="1">
    <source>
        <dbReference type="EMBL" id="MCM2677739.1"/>
    </source>
</evidence>
<protein>
    <submittedName>
        <fullName evidence="1">Uncharacterized protein</fullName>
    </submittedName>
</protein>
<keyword evidence="2" id="KW-1185">Reference proteome</keyword>
<evidence type="ECO:0000313" key="2">
    <source>
        <dbReference type="Proteomes" id="UP001203665"/>
    </source>
</evidence>
<sequence length="118" mass="14064">MMLRVYYDEIDGQINPQWMLVSAITNDEYVSYTIDSPFERFYQEDFHDEMSIVTVNSAALTRDPFKDRQFSVHIPSVKKDMEFAKLHPDNIYEADFYLIRVADLEELLQFDVSKYFVL</sequence>
<reference evidence="1" key="1">
    <citation type="submission" date="2022-06" db="EMBL/GenBank/DDBJ databases">
        <title>Alkalicoccobacillus porphyridii sp. nov., isolated from a marine red alga, Porphyridium purpureum and reclassification of Shouchella plakortidis and Shouchella gibsonii as Alkalicoccobacillus plakortidis comb. nov. and Alkalicoccobacillus gibsonii comb. nov.</title>
        <authorList>
            <person name="Kim K.H."/>
            <person name="Lee J.K."/>
            <person name="Han D.M."/>
            <person name="Baek J.H."/>
            <person name="Jeon C.O."/>
        </authorList>
    </citation>
    <scope>NUCLEOTIDE SEQUENCE</scope>
    <source>
        <strain evidence="1">DSM 19153</strain>
    </source>
</reference>
<accession>A0ABT0XPB1</accession>
<gene>
    <name evidence="1" type="ORF">NDM98_21505</name>
</gene>
<name>A0ABT0XPB1_9BACI</name>
<organism evidence="1 2">
    <name type="scientific">Alkalicoccobacillus plakortidis</name>
    <dbReference type="NCBI Taxonomy" id="444060"/>
    <lineage>
        <taxon>Bacteria</taxon>
        <taxon>Bacillati</taxon>
        <taxon>Bacillota</taxon>
        <taxon>Bacilli</taxon>
        <taxon>Bacillales</taxon>
        <taxon>Bacillaceae</taxon>
        <taxon>Alkalicoccobacillus</taxon>
    </lineage>
</organism>